<keyword evidence="2" id="KW-0539">Nucleus</keyword>
<dbReference type="InterPro" id="IPR043034">
    <property type="entry name" value="DNA_pol_alpha_B_N_sf"/>
</dbReference>
<dbReference type="InterPro" id="IPR013627">
    <property type="entry name" value="Pol_alpha_B_N"/>
</dbReference>
<feature type="compositionally biased region" description="Polar residues" evidence="3">
    <location>
        <begin position="113"/>
        <end position="142"/>
    </location>
</feature>
<evidence type="ECO:0000256" key="2">
    <source>
        <dbReference type="ARBA" id="ARBA00023242"/>
    </source>
</evidence>
<dbReference type="PANTHER" id="PTHR23061">
    <property type="entry name" value="DNA POLYMERASE 2 ALPHA 70 KDA SUBUNIT"/>
    <property type="match status" value="1"/>
</dbReference>
<dbReference type="Pfam" id="PF08418">
    <property type="entry name" value="Pol_alpha_B_N"/>
    <property type="match status" value="1"/>
</dbReference>
<feature type="non-terminal residue" evidence="5">
    <location>
        <position position="156"/>
    </location>
</feature>
<feature type="region of interest" description="Disordered" evidence="3">
    <location>
        <begin position="109"/>
        <end position="156"/>
    </location>
</feature>
<gene>
    <name evidence="5" type="ORF">ILYODFUR_036945</name>
</gene>
<dbReference type="InterPro" id="IPR016722">
    <property type="entry name" value="DNA_pol_alpha_bsu"/>
</dbReference>
<protein>
    <recommendedName>
        <fullName evidence="4">DNA polymerase alpha subunit B N-terminal domain-containing protein</fullName>
    </recommendedName>
</protein>
<keyword evidence="6" id="KW-1185">Reference proteome</keyword>
<organism evidence="5 6">
    <name type="scientific">Ilyodon furcidens</name>
    <name type="common">goldbreast splitfin</name>
    <dbReference type="NCBI Taxonomy" id="33524"/>
    <lineage>
        <taxon>Eukaryota</taxon>
        <taxon>Metazoa</taxon>
        <taxon>Chordata</taxon>
        <taxon>Craniata</taxon>
        <taxon>Vertebrata</taxon>
        <taxon>Euteleostomi</taxon>
        <taxon>Actinopterygii</taxon>
        <taxon>Neopterygii</taxon>
        <taxon>Teleostei</taxon>
        <taxon>Neoteleostei</taxon>
        <taxon>Acanthomorphata</taxon>
        <taxon>Ovalentaria</taxon>
        <taxon>Atherinomorphae</taxon>
        <taxon>Cyprinodontiformes</taxon>
        <taxon>Goodeidae</taxon>
        <taxon>Ilyodon</taxon>
    </lineage>
</organism>
<feature type="domain" description="DNA polymerase alpha subunit B N-terminal" evidence="4">
    <location>
        <begin position="8"/>
        <end position="75"/>
    </location>
</feature>
<sequence length="156" mass="17740">MALVVTTESLKAELETFEITCEDESILDKMVELCICSRTQADQMLNEWVAYSTTKDGLELTLENLEHFDHEFLNKRNKSRSNSRRDESYNLTRDLHSLQDLIKAEEEEENLLDSYSTPGKLSQKRALSTPENPQSKRTTALLTSPGLLLSPANFSP</sequence>
<dbReference type="Proteomes" id="UP001482620">
    <property type="component" value="Unassembled WGS sequence"/>
</dbReference>
<comment type="subcellular location">
    <subcellularLocation>
        <location evidence="1">Nucleus</location>
    </subcellularLocation>
</comment>
<evidence type="ECO:0000256" key="1">
    <source>
        <dbReference type="ARBA" id="ARBA00004123"/>
    </source>
</evidence>
<dbReference type="Gene3D" id="1.10.8.530">
    <property type="entry name" value="DNA polymerase alpha-primase, subunit B, N-terminal domain"/>
    <property type="match status" value="1"/>
</dbReference>
<evidence type="ECO:0000313" key="5">
    <source>
        <dbReference type="EMBL" id="MEQ2246295.1"/>
    </source>
</evidence>
<evidence type="ECO:0000256" key="3">
    <source>
        <dbReference type="SAM" id="MobiDB-lite"/>
    </source>
</evidence>
<comment type="caution">
    <text evidence="5">The sequence shown here is derived from an EMBL/GenBank/DDBJ whole genome shotgun (WGS) entry which is preliminary data.</text>
</comment>
<accession>A0ABV0UMG1</accession>
<dbReference type="EMBL" id="JAHRIQ010077322">
    <property type="protein sequence ID" value="MEQ2246295.1"/>
    <property type="molecule type" value="Genomic_DNA"/>
</dbReference>
<evidence type="ECO:0000259" key="4">
    <source>
        <dbReference type="Pfam" id="PF08418"/>
    </source>
</evidence>
<name>A0ABV0UMG1_9TELE</name>
<reference evidence="5 6" key="1">
    <citation type="submission" date="2021-06" db="EMBL/GenBank/DDBJ databases">
        <authorList>
            <person name="Palmer J.M."/>
        </authorList>
    </citation>
    <scope>NUCLEOTIDE SEQUENCE [LARGE SCALE GENOMIC DNA]</scope>
    <source>
        <strain evidence="6">if_2019</strain>
        <tissue evidence="5">Muscle</tissue>
    </source>
</reference>
<dbReference type="PANTHER" id="PTHR23061:SF12">
    <property type="entry name" value="DNA POLYMERASE ALPHA SUBUNIT B"/>
    <property type="match status" value="1"/>
</dbReference>
<evidence type="ECO:0000313" key="6">
    <source>
        <dbReference type="Proteomes" id="UP001482620"/>
    </source>
</evidence>
<proteinExistence type="predicted"/>